<proteinExistence type="predicted"/>
<dbReference type="InParanoid" id="A0A0U5EPR5"/>
<sequence>MQALPNSPVVDFAAIAPRSALLFSALANMPENITPSGHKVKKMVITEGPEAGMHVWVKLCNETDFSPLMAQVEAAASASYRVVRLKTFARIRPVIDAQGRVTGTASYDIAHFKPFQHTLLKVKACIEGFADESVSRYQREEDDAHAGNYGYSPELGIVGIDPGMSFYSRTYKLQGARFISGKLAPSPEQAFPQTKEDITDRFPDIQDAQPCHWPTKSPNNYNVQKSPSKLAIDEFKKLRTKKAFLDRKNFAFLKEMVIDTAIHFKLLENNFTHDQEARDLLKDLNLLFDKRRLKSEEILIADQAFRQFLLDSNNALQNCLQHFIKYNETVGIEENIQFDLESIKHYLEIVLKKCLIKDLTFYFFEIGSFIERIANTEHFKSTYQKLVGCTAQFKDSQDDLLTAISQLVDRMRAIIGNVDSKAEEEQWNFLLAGIEDLIERYKKSTARLSQKNPFHCQQTPMVEITDLKKSEEYLAMAVVKWLSQPEHKQQVLHFAEETLQGYQPLGHGTMWGAINPKTYTKTRVTALEELITKLKDETIRFPLELTTHFFESGNWNEGWSPLAFADIISPSANVVLINKICAAAIRQLSENLSIEQLADVKMIEACSVIDLQQLHPLLIGQKILQIVNVKPQSPMINRASSSNSDVKSSIVS</sequence>
<keyword evidence="2" id="KW-1185">Reference proteome</keyword>
<dbReference type="KEGG" id="pnl:PNK_0433"/>
<evidence type="ECO:0000313" key="1">
    <source>
        <dbReference type="EMBL" id="CUI16064.1"/>
    </source>
</evidence>
<reference evidence="2" key="1">
    <citation type="submission" date="2015-09" db="EMBL/GenBank/DDBJ databases">
        <authorList>
            <person name="Bertelli C."/>
        </authorList>
    </citation>
    <scope>NUCLEOTIDE SEQUENCE [LARGE SCALE GENOMIC DNA]</scope>
    <source>
        <strain evidence="2">KNic</strain>
    </source>
</reference>
<dbReference type="RefSeq" id="WP_059060010.1">
    <property type="nucleotide sequence ID" value="NZ_LN879502.1"/>
</dbReference>
<accession>A0A0U5EPR5</accession>
<dbReference type="EMBL" id="LN879502">
    <property type="protein sequence ID" value="CUI16064.1"/>
    <property type="molecule type" value="Genomic_DNA"/>
</dbReference>
<dbReference type="PATRIC" id="fig|389348.3.peg.480"/>
<organism evidence="1 2">
    <name type="scientific">Candidatus Protochlamydia naegleriophila</name>
    <dbReference type="NCBI Taxonomy" id="389348"/>
    <lineage>
        <taxon>Bacteria</taxon>
        <taxon>Pseudomonadati</taxon>
        <taxon>Chlamydiota</taxon>
        <taxon>Chlamydiia</taxon>
        <taxon>Parachlamydiales</taxon>
        <taxon>Parachlamydiaceae</taxon>
        <taxon>Candidatus Protochlamydia</taxon>
    </lineage>
</organism>
<name>A0A0U5EPR5_9BACT</name>
<evidence type="ECO:0000313" key="2">
    <source>
        <dbReference type="Proteomes" id="UP000069902"/>
    </source>
</evidence>
<dbReference type="AlphaFoldDB" id="A0A0U5EPR5"/>
<gene>
    <name evidence="1" type="ORF">PNK_0433</name>
</gene>
<protein>
    <submittedName>
        <fullName evidence="1">Uncharacterized protein</fullName>
    </submittedName>
</protein>
<dbReference type="Proteomes" id="UP000069902">
    <property type="component" value="Chromosome cPNK"/>
</dbReference>